<feature type="domain" description="Glycosyl transferase family 3" evidence="4">
    <location>
        <begin position="74"/>
        <end position="321"/>
    </location>
</feature>
<comment type="caution">
    <text evidence="3">Lacks conserved residue(s) required for the propagation of feature annotation.</text>
</comment>
<name>A0A855X4P1_9BACT</name>
<dbReference type="NCBIfam" id="TIGR01245">
    <property type="entry name" value="trpD"/>
    <property type="match status" value="1"/>
</dbReference>
<feature type="binding site" evidence="3">
    <location>
        <position position="80"/>
    </location>
    <ligand>
        <name>5-phospho-alpha-D-ribose 1-diphosphate</name>
        <dbReference type="ChEBI" id="CHEBI:58017"/>
    </ligand>
</feature>
<keyword evidence="1 3" id="KW-0328">Glycosyltransferase</keyword>
<feature type="binding site" evidence="3">
    <location>
        <position position="92"/>
    </location>
    <ligand>
        <name>Mg(2+)</name>
        <dbReference type="ChEBI" id="CHEBI:18420"/>
        <label>1</label>
    </ligand>
</feature>
<dbReference type="AlphaFoldDB" id="A0A855X4P1"/>
<comment type="catalytic activity">
    <reaction evidence="3">
        <text>N-(5-phospho-beta-D-ribosyl)anthranilate + diphosphate = 5-phospho-alpha-D-ribose 1-diphosphate + anthranilate</text>
        <dbReference type="Rhea" id="RHEA:11768"/>
        <dbReference type="ChEBI" id="CHEBI:16567"/>
        <dbReference type="ChEBI" id="CHEBI:18277"/>
        <dbReference type="ChEBI" id="CHEBI:33019"/>
        <dbReference type="ChEBI" id="CHEBI:58017"/>
        <dbReference type="EC" id="2.4.2.18"/>
    </reaction>
</comment>
<evidence type="ECO:0000313" key="6">
    <source>
        <dbReference type="EMBL" id="PWB70051.1"/>
    </source>
</evidence>
<comment type="similarity">
    <text evidence="3">Belongs to the anthranilate phosphoribosyltransferase family.</text>
</comment>
<dbReference type="InterPro" id="IPR017459">
    <property type="entry name" value="Glycosyl_Trfase_fam3_N_dom"/>
</dbReference>
<dbReference type="Gene3D" id="3.40.1030.10">
    <property type="entry name" value="Nucleoside phosphorylase/phosphoribosyltransferase catalytic domain"/>
    <property type="match status" value="1"/>
</dbReference>
<dbReference type="InterPro" id="IPR035902">
    <property type="entry name" value="Nuc_phospho_transferase"/>
</dbReference>
<dbReference type="InterPro" id="IPR000312">
    <property type="entry name" value="Glycosyl_Trfase_fam3"/>
</dbReference>
<evidence type="ECO:0000256" key="3">
    <source>
        <dbReference type="HAMAP-Rule" id="MF_00211"/>
    </source>
</evidence>
<feature type="binding site" evidence="3">
    <location>
        <position position="166"/>
    </location>
    <ligand>
        <name>anthranilate</name>
        <dbReference type="ChEBI" id="CHEBI:16567"/>
        <label>2</label>
    </ligand>
</feature>
<dbReference type="EMBL" id="PQAP01000156">
    <property type="protein sequence ID" value="PWB70051.1"/>
    <property type="molecule type" value="Genomic_DNA"/>
</dbReference>
<gene>
    <name evidence="3 6" type="primary">trpD</name>
    <name evidence="6" type="ORF">C3F09_09730</name>
</gene>
<keyword evidence="3" id="KW-0057">Aromatic amino acid biosynthesis</keyword>
<comment type="pathway">
    <text evidence="3">Amino-acid biosynthesis; L-tryptophan biosynthesis; L-tryptophan from chorismate: step 2/5.</text>
</comment>
<dbReference type="GO" id="GO:0005829">
    <property type="term" value="C:cytosol"/>
    <property type="evidence" value="ECO:0007669"/>
    <property type="project" value="TreeGrafter"/>
</dbReference>
<dbReference type="GO" id="GO:0000162">
    <property type="term" value="P:L-tryptophan biosynthetic process"/>
    <property type="evidence" value="ECO:0007669"/>
    <property type="project" value="UniProtKB-UniRule"/>
</dbReference>
<keyword evidence="3" id="KW-0822">Tryptophan biosynthesis</keyword>
<dbReference type="EC" id="2.4.2.18" evidence="3"/>
<evidence type="ECO:0000256" key="2">
    <source>
        <dbReference type="ARBA" id="ARBA00022679"/>
    </source>
</evidence>
<dbReference type="SUPFAM" id="SSF52418">
    <property type="entry name" value="Nucleoside phosphorylase/phosphoribosyltransferase catalytic domain"/>
    <property type="match status" value="1"/>
</dbReference>
<feature type="binding site" evidence="3">
    <location>
        <position position="226"/>
    </location>
    <ligand>
        <name>Mg(2+)</name>
        <dbReference type="ChEBI" id="CHEBI:18420"/>
        <label>1</label>
    </ligand>
</feature>
<evidence type="ECO:0000256" key="1">
    <source>
        <dbReference type="ARBA" id="ARBA00022676"/>
    </source>
</evidence>
<evidence type="ECO:0000259" key="4">
    <source>
        <dbReference type="Pfam" id="PF00591"/>
    </source>
</evidence>
<comment type="subunit">
    <text evidence="3">Homodimer.</text>
</comment>
<comment type="cofactor">
    <cofactor evidence="3">
        <name>Mg(2+)</name>
        <dbReference type="ChEBI" id="CHEBI:18420"/>
    </cofactor>
    <text evidence="3">Binds 2 magnesium ions per monomer.</text>
</comment>
<feature type="binding site" evidence="3">
    <location>
        <begin position="90"/>
        <end position="93"/>
    </location>
    <ligand>
        <name>5-phospho-alpha-D-ribose 1-diphosphate</name>
        <dbReference type="ChEBI" id="CHEBI:58017"/>
    </ligand>
</feature>
<dbReference type="InterPro" id="IPR005940">
    <property type="entry name" value="Anthranilate_Pribosyl_Tfrase"/>
</dbReference>
<dbReference type="GO" id="GO:0004048">
    <property type="term" value="F:anthranilate phosphoribosyltransferase activity"/>
    <property type="evidence" value="ECO:0007669"/>
    <property type="project" value="UniProtKB-UniRule"/>
</dbReference>
<sequence>MSDRVLAKLTDGNDLSSAESEKVMAAIADGEFSPVKSAAFLTALALKGETPEEVAGCIQAFRKRAVKVPHHQETVFDCCGTGGDCSGSFNISTAAAFVVAACGIPTAKHGNRSVTSQCGSADVLEQLGVRVQLSPESAARCLDEIGICFLYAPSFHPAMKNIAPIRRELGFRTVFNLLGPLLNPAGATHQIIGTPSISVAESLSQAATCLESGKVWFLHNSCGLDELAPFGMNMILSSNGHGPGWSVLGNHSSKELDTSCLKGGPAEQNAEIIRRMFDGEQSPKRLAVELNAAAGLTLVGAATDFEAAVPIASEAIESGKARDKMNALIELTGKLT</sequence>
<dbReference type="Pfam" id="PF02885">
    <property type="entry name" value="Glycos_trans_3N"/>
    <property type="match status" value="1"/>
</dbReference>
<proteinExistence type="inferred from homology"/>
<comment type="caution">
    <text evidence="6">The sequence shown here is derived from an EMBL/GenBank/DDBJ whole genome shotgun (WGS) entry which is preliminary data.</text>
</comment>
<dbReference type="Gene3D" id="1.20.970.10">
    <property type="entry name" value="Transferase, Pyrimidine Nucleoside Phosphorylase, Chain C"/>
    <property type="match status" value="1"/>
</dbReference>
<feature type="binding site" evidence="3">
    <location>
        <position position="80"/>
    </location>
    <ligand>
        <name>anthranilate</name>
        <dbReference type="ChEBI" id="CHEBI:16567"/>
        <label>1</label>
    </ligand>
</feature>
<evidence type="ECO:0000313" key="7">
    <source>
        <dbReference type="Proteomes" id="UP000250918"/>
    </source>
</evidence>
<feature type="binding site" evidence="3">
    <location>
        <position position="225"/>
    </location>
    <ligand>
        <name>Mg(2+)</name>
        <dbReference type="ChEBI" id="CHEBI:18420"/>
        <label>2</label>
    </ligand>
</feature>
<dbReference type="PANTHER" id="PTHR43285:SF2">
    <property type="entry name" value="ANTHRANILATE PHOSPHORIBOSYLTRANSFERASE"/>
    <property type="match status" value="1"/>
</dbReference>
<keyword evidence="3" id="KW-0460">Magnesium</keyword>
<reference evidence="6 7" key="1">
    <citation type="journal article" date="2018" name="ISME J.">
        <title>A methanotrophic archaeon couples anaerobic oxidation of methane to Fe(III) reduction.</title>
        <authorList>
            <person name="Cai C."/>
            <person name="Leu A.O."/>
            <person name="Xie G.J."/>
            <person name="Guo J."/>
            <person name="Feng Y."/>
            <person name="Zhao J.X."/>
            <person name="Tyson G.W."/>
            <person name="Yuan Z."/>
            <person name="Hu S."/>
        </authorList>
    </citation>
    <scope>NUCLEOTIDE SEQUENCE [LARGE SCALE GENOMIC DNA]</scope>
    <source>
        <strain evidence="6">FeB_12</strain>
    </source>
</reference>
<dbReference type="InterPro" id="IPR036320">
    <property type="entry name" value="Glycosyl_Trfase_fam3_N_dom_sf"/>
</dbReference>
<accession>A0A855X4P1</accession>
<dbReference type="GO" id="GO:0000287">
    <property type="term" value="F:magnesium ion binding"/>
    <property type="evidence" value="ECO:0007669"/>
    <property type="project" value="UniProtKB-UniRule"/>
</dbReference>
<protein>
    <recommendedName>
        <fullName evidence="3">Anthranilate phosphoribosyltransferase</fullName>
        <ecNumber evidence="3">2.4.2.18</ecNumber>
    </recommendedName>
</protein>
<evidence type="ECO:0000259" key="5">
    <source>
        <dbReference type="Pfam" id="PF02885"/>
    </source>
</evidence>
<feature type="binding site" evidence="3">
    <location>
        <position position="120"/>
    </location>
    <ligand>
        <name>5-phospho-alpha-D-ribose 1-diphosphate</name>
        <dbReference type="ChEBI" id="CHEBI:58017"/>
    </ligand>
</feature>
<feature type="binding site" evidence="3">
    <location>
        <position position="226"/>
    </location>
    <ligand>
        <name>Mg(2+)</name>
        <dbReference type="ChEBI" id="CHEBI:18420"/>
        <label>2</label>
    </ligand>
</feature>
<organism evidence="6 7">
    <name type="scientific">candidate division GN15 bacterium</name>
    <dbReference type="NCBI Taxonomy" id="2072418"/>
    <lineage>
        <taxon>Bacteria</taxon>
        <taxon>candidate division GN15</taxon>
    </lineage>
</organism>
<feature type="binding site" evidence="3">
    <location>
        <begin position="108"/>
        <end position="116"/>
    </location>
    <ligand>
        <name>5-phospho-alpha-D-ribose 1-diphosphate</name>
        <dbReference type="ChEBI" id="CHEBI:58017"/>
    </ligand>
</feature>
<comment type="function">
    <text evidence="3">Catalyzes the transfer of the phosphoribosyl group of 5-phosphorylribose-1-pyrophosphate (PRPP) to anthranilate to yield N-(5'-phosphoribosyl)-anthranilate (PRA).</text>
</comment>
<dbReference type="SUPFAM" id="SSF47648">
    <property type="entry name" value="Nucleoside phosphorylase/phosphoribosyltransferase N-terminal domain"/>
    <property type="match status" value="1"/>
</dbReference>
<feature type="binding site" evidence="3">
    <location>
        <begin position="83"/>
        <end position="84"/>
    </location>
    <ligand>
        <name>5-phospho-alpha-D-ribose 1-diphosphate</name>
        <dbReference type="ChEBI" id="CHEBI:58017"/>
    </ligand>
</feature>
<dbReference type="UniPathway" id="UPA00035">
    <property type="reaction ID" value="UER00041"/>
</dbReference>
<dbReference type="PANTHER" id="PTHR43285">
    <property type="entry name" value="ANTHRANILATE PHOSPHORIBOSYLTRANSFERASE"/>
    <property type="match status" value="1"/>
</dbReference>
<dbReference type="Pfam" id="PF00591">
    <property type="entry name" value="Glycos_transf_3"/>
    <property type="match status" value="1"/>
</dbReference>
<dbReference type="Proteomes" id="UP000250918">
    <property type="component" value="Unassembled WGS sequence"/>
</dbReference>
<feature type="domain" description="Glycosyl transferase family 3 N-terminal" evidence="5">
    <location>
        <begin position="5"/>
        <end position="65"/>
    </location>
</feature>
<feature type="binding site" evidence="3">
    <location>
        <position position="111"/>
    </location>
    <ligand>
        <name>anthranilate</name>
        <dbReference type="ChEBI" id="CHEBI:16567"/>
        <label>1</label>
    </ligand>
</feature>
<keyword evidence="2 3" id="KW-0808">Transferase</keyword>
<dbReference type="HAMAP" id="MF_00211">
    <property type="entry name" value="TrpD"/>
    <property type="match status" value="1"/>
</dbReference>
<feature type="binding site" evidence="3">
    <location>
        <position position="88"/>
    </location>
    <ligand>
        <name>5-phospho-alpha-D-ribose 1-diphosphate</name>
        <dbReference type="ChEBI" id="CHEBI:58017"/>
    </ligand>
</feature>
<keyword evidence="3" id="KW-0028">Amino-acid biosynthesis</keyword>
<keyword evidence="3" id="KW-0479">Metal-binding</keyword>